<feature type="signal peptide" evidence="1">
    <location>
        <begin position="1"/>
        <end position="18"/>
    </location>
</feature>
<keyword evidence="3" id="KW-1185">Reference proteome</keyword>
<keyword evidence="1" id="KW-0732">Signal</keyword>
<dbReference type="GO" id="GO:0009279">
    <property type="term" value="C:cell outer membrane"/>
    <property type="evidence" value="ECO:0007669"/>
    <property type="project" value="InterPro"/>
</dbReference>
<dbReference type="EMBL" id="MDHN01000021">
    <property type="protein sequence ID" value="OFC71035.1"/>
    <property type="molecule type" value="Genomic_DNA"/>
</dbReference>
<sequence>MKMSLFAAAVSSSLAAYAETDKSDWPSPMSEMFFGQVMFDRLEVTRNDNQENVFTWDTTAWYGGDYHRIVLRTEGENQQNDGAPTDLERTDVSYSYLLSTFWSVQAGLGVKGELSSDNDLEHYAVFSLTGLAPYYFEVDSSLLINEQGDVQWLNEVEYDFLLTQTSYLQPRLSVNTNITDSTRFGREAGVESIRVGLRYRQEIVREFAPYLGVYWQKQLGQTANSAQRLGEDTSEFGVIAGVRMWF</sequence>
<dbReference type="AlphaFoldDB" id="A0A1E7ZBY6"/>
<organism evidence="2 3">
    <name type="scientific">Alteromonas confluentis</name>
    <dbReference type="NCBI Taxonomy" id="1656094"/>
    <lineage>
        <taxon>Bacteria</taxon>
        <taxon>Pseudomonadati</taxon>
        <taxon>Pseudomonadota</taxon>
        <taxon>Gammaproteobacteria</taxon>
        <taxon>Alteromonadales</taxon>
        <taxon>Alteromonadaceae</taxon>
        <taxon>Alteromonas/Salinimonas group</taxon>
        <taxon>Alteromonas</taxon>
    </lineage>
</organism>
<name>A0A1E7ZBY6_9ALTE</name>
<protein>
    <submittedName>
        <fullName evidence="2">Copper resistance protein</fullName>
    </submittedName>
</protein>
<proteinExistence type="predicted"/>
<reference evidence="2 3" key="1">
    <citation type="submission" date="2016-08" db="EMBL/GenBank/DDBJ databases">
        <authorList>
            <person name="Seilhamer J.J."/>
        </authorList>
    </citation>
    <scope>NUCLEOTIDE SEQUENCE [LARGE SCALE GENOMIC DNA]</scope>
    <source>
        <strain evidence="2 3">KCTC 42603</strain>
    </source>
</reference>
<dbReference type="OrthoDB" id="9778934at2"/>
<evidence type="ECO:0000313" key="2">
    <source>
        <dbReference type="EMBL" id="OFC71035.1"/>
    </source>
</evidence>
<accession>A0A1E7ZBY6</accession>
<dbReference type="InterPro" id="IPR007939">
    <property type="entry name" value="Cu-R_B_prcur"/>
</dbReference>
<dbReference type="Pfam" id="PF05275">
    <property type="entry name" value="CopB"/>
    <property type="match status" value="1"/>
</dbReference>
<dbReference type="GO" id="GO:0006878">
    <property type="term" value="P:intracellular copper ion homeostasis"/>
    <property type="evidence" value="ECO:0007669"/>
    <property type="project" value="InterPro"/>
</dbReference>
<dbReference type="Proteomes" id="UP000175691">
    <property type="component" value="Unassembled WGS sequence"/>
</dbReference>
<comment type="caution">
    <text evidence="2">The sequence shown here is derived from an EMBL/GenBank/DDBJ whole genome shotgun (WGS) entry which is preliminary data.</text>
</comment>
<dbReference type="GO" id="GO:0005507">
    <property type="term" value="F:copper ion binding"/>
    <property type="evidence" value="ECO:0007669"/>
    <property type="project" value="InterPro"/>
</dbReference>
<gene>
    <name evidence="2" type="ORF">BFC18_10775</name>
</gene>
<feature type="chain" id="PRO_5009209646" evidence="1">
    <location>
        <begin position="19"/>
        <end position="246"/>
    </location>
</feature>
<evidence type="ECO:0000256" key="1">
    <source>
        <dbReference type="SAM" id="SignalP"/>
    </source>
</evidence>
<dbReference type="STRING" id="1656094.BFC18_10775"/>
<evidence type="ECO:0000313" key="3">
    <source>
        <dbReference type="Proteomes" id="UP000175691"/>
    </source>
</evidence>